<protein>
    <submittedName>
        <fullName evidence="1">Uncharacterized protein</fullName>
    </submittedName>
</protein>
<accession>A0A3G4ZV55</accession>
<name>A0A3G4ZV55_9VIRU</name>
<evidence type="ECO:0000313" key="1">
    <source>
        <dbReference type="EMBL" id="AYV78776.1"/>
    </source>
</evidence>
<sequence length="131" mass="15912">MTNMKEDELCMWFNGTTLELADEMTKLFPKSLISTNLKDLKNLIKMYPKKLIELFVIYVLPDKEEIDNENEKYFLENSFNKHIKDDNNLIKQMFQFKTIWKQLDDENKKTVISYMKFLCEYAQQYFMLIYS</sequence>
<gene>
    <name evidence="1" type="ORF">Edafosvirus32_7</name>
</gene>
<organism evidence="1">
    <name type="scientific">Edafosvirus sp</name>
    <dbReference type="NCBI Taxonomy" id="2487765"/>
    <lineage>
        <taxon>Viruses</taxon>
        <taxon>Varidnaviria</taxon>
        <taxon>Bamfordvirae</taxon>
        <taxon>Nucleocytoviricota</taxon>
        <taxon>Megaviricetes</taxon>
        <taxon>Imitervirales</taxon>
        <taxon>Mimiviridae</taxon>
        <taxon>Klosneuvirinae</taxon>
    </lineage>
</organism>
<dbReference type="EMBL" id="MK072097">
    <property type="protein sequence ID" value="AYV78776.1"/>
    <property type="molecule type" value="Genomic_DNA"/>
</dbReference>
<reference evidence="1" key="1">
    <citation type="submission" date="2018-10" db="EMBL/GenBank/DDBJ databases">
        <title>Hidden diversity of soil giant viruses.</title>
        <authorList>
            <person name="Schulz F."/>
            <person name="Alteio L."/>
            <person name="Goudeau D."/>
            <person name="Ryan E.M."/>
            <person name="Malmstrom R.R."/>
            <person name="Blanchard J."/>
            <person name="Woyke T."/>
        </authorList>
    </citation>
    <scope>NUCLEOTIDE SEQUENCE</scope>
    <source>
        <strain evidence="1">EDV1</strain>
    </source>
</reference>
<proteinExistence type="predicted"/>